<sequence>MDLFDLASYGYLLPEELIAQNPAEPRDSSRLMVLSREREEILHNTFASLGDFLDEGDLLVLNDTRVIPARLFGSKKNGGGRVEILLLKALDASFLQWEALVKPGRKNPPGTGIFLADGTEILVGARGGEGVRNVAFPAGTEVLPLLERIGETPLPPYITSSSAPRSSYQTVFARTDGSAAAPTASLHFTPGLLGELQRERGVRLGWLTLHVGLGTFRPVKSGDIREHKIHEEYCFLPAETRKLILETKRRGRKVIAAGTTVARTLESLAGENGSLESGERMTRLFIYPGYRFKIIDGLITNFHLPKSSLLMLVAAFAGYEFTMRAYGEAVSRRYRFFSFGDAMFIR</sequence>
<dbReference type="EC" id="2.4.99.17" evidence="5"/>
<dbReference type="OrthoDB" id="9805933at2"/>
<keyword evidence="7" id="KW-1185">Reference proteome</keyword>
<evidence type="ECO:0000256" key="1">
    <source>
        <dbReference type="ARBA" id="ARBA00022490"/>
    </source>
</evidence>
<comment type="catalytic activity">
    <reaction evidence="5">
        <text>7-aminomethyl-7-carbaguanosine(34) in tRNA + S-adenosyl-L-methionine = epoxyqueuosine(34) in tRNA + adenine + L-methionine + 2 H(+)</text>
        <dbReference type="Rhea" id="RHEA:32155"/>
        <dbReference type="Rhea" id="RHEA-COMP:10342"/>
        <dbReference type="Rhea" id="RHEA-COMP:18582"/>
        <dbReference type="ChEBI" id="CHEBI:15378"/>
        <dbReference type="ChEBI" id="CHEBI:16708"/>
        <dbReference type="ChEBI" id="CHEBI:57844"/>
        <dbReference type="ChEBI" id="CHEBI:59789"/>
        <dbReference type="ChEBI" id="CHEBI:82833"/>
        <dbReference type="ChEBI" id="CHEBI:194443"/>
        <dbReference type="EC" id="2.4.99.17"/>
    </reaction>
</comment>
<evidence type="ECO:0000256" key="2">
    <source>
        <dbReference type="ARBA" id="ARBA00022679"/>
    </source>
</evidence>
<dbReference type="SUPFAM" id="SSF111337">
    <property type="entry name" value="QueA-like"/>
    <property type="match status" value="1"/>
</dbReference>
<dbReference type="InterPro" id="IPR042118">
    <property type="entry name" value="QueA_dom1"/>
</dbReference>
<dbReference type="GO" id="GO:0008616">
    <property type="term" value="P:tRNA queuosine(34) biosynthetic process"/>
    <property type="evidence" value="ECO:0007669"/>
    <property type="project" value="UniProtKB-UniRule"/>
</dbReference>
<comment type="pathway">
    <text evidence="5">tRNA modification; tRNA-queuosine biosynthesis.</text>
</comment>
<dbReference type="PANTHER" id="PTHR30307:SF0">
    <property type="entry name" value="S-ADENOSYLMETHIONINE:TRNA RIBOSYLTRANSFERASE-ISOMERASE"/>
    <property type="match status" value="1"/>
</dbReference>
<dbReference type="InterPro" id="IPR042119">
    <property type="entry name" value="QueA_dom2"/>
</dbReference>
<dbReference type="RefSeq" id="WP_133958976.1">
    <property type="nucleotide sequence ID" value="NZ_SORI01000024.1"/>
</dbReference>
<dbReference type="NCBIfam" id="NF001140">
    <property type="entry name" value="PRK00147.1"/>
    <property type="match status" value="1"/>
</dbReference>
<comment type="function">
    <text evidence="5">Transfers and isomerizes the ribose moiety from AdoMet to the 7-aminomethyl group of 7-deazaguanine (preQ1-tRNA) to give epoxyqueuosine (oQ-tRNA).</text>
</comment>
<dbReference type="HAMAP" id="MF_00113">
    <property type="entry name" value="QueA"/>
    <property type="match status" value="1"/>
</dbReference>
<dbReference type="AlphaFoldDB" id="A0A4R8M4Z8"/>
<keyword evidence="6" id="KW-0413">Isomerase</keyword>
<evidence type="ECO:0000256" key="3">
    <source>
        <dbReference type="ARBA" id="ARBA00022691"/>
    </source>
</evidence>
<dbReference type="Gene3D" id="2.40.10.240">
    <property type="entry name" value="QueA-like"/>
    <property type="match status" value="1"/>
</dbReference>
<comment type="subcellular location">
    <subcellularLocation>
        <location evidence="5">Cytoplasm</location>
    </subcellularLocation>
</comment>
<protein>
    <recommendedName>
        <fullName evidence="5">S-adenosylmethionine:tRNA ribosyltransferase-isomerase</fullName>
        <ecNumber evidence="5">2.4.99.17</ecNumber>
    </recommendedName>
    <alternativeName>
        <fullName evidence="5">Queuosine biosynthesis protein QueA</fullName>
    </alternativeName>
</protein>
<comment type="subunit">
    <text evidence="5">Monomer.</text>
</comment>
<evidence type="ECO:0000313" key="7">
    <source>
        <dbReference type="Proteomes" id="UP000295066"/>
    </source>
</evidence>
<keyword evidence="1 5" id="KW-0963">Cytoplasm</keyword>
<dbReference type="NCBIfam" id="TIGR00113">
    <property type="entry name" value="queA"/>
    <property type="match status" value="1"/>
</dbReference>
<keyword evidence="4 5" id="KW-0671">Queuosine biosynthesis</keyword>
<dbReference type="GO" id="GO:0005737">
    <property type="term" value="C:cytoplasm"/>
    <property type="evidence" value="ECO:0007669"/>
    <property type="project" value="UniProtKB-SubCell"/>
</dbReference>
<dbReference type="UniPathway" id="UPA00392"/>
<organism evidence="6 7">
    <name type="scientific">Aminivibrio pyruvatiphilus</name>
    <dbReference type="NCBI Taxonomy" id="1005740"/>
    <lineage>
        <taxon>Bacteria</taxon>
        <taxon>Thermotogati</taxon>
        <taxon>Synergistota</taxon>
        <taxon>Synergistia</taxon>
        <taxon>Synergistales</taxon>
        <taxon>Aminobacteriaceae</taxon>
        <taxon>Aminivibrio</taxon>
    </lineage>
</organism>
<comment type="similarity">
    <text evidence="5">Belongs to the QueA family.</text>
</comment>
<gene>
    <name evidence="5" type="primary">queA</name>
    <name evidence="6" type="ORF">C8D99_12422</name>
</gene>
<dbReference type="Gene3D" id="3.40.1780.10">
    <property type="entry name" value="QueA-like"/>
    <property type="match status" value="1"/>
</dbReference>
<accession>A0A4R8M4Z8</accession>
<keyword evidence="2 5" id="KW-0808">Transferase</keyword>
<proteinExistence type="inferred from homology"/>
<reference evidence="6 7" key="1">
    <citation type="submission" date="2019-03" db="EMBL/GenBank/DDBJ databases">
        <title>Genomic Encyclopedia of Type Strains, Phase IV (KMG-IV): sequencing the most valuable type-strain genomes for metagenomic binning, comparative biology and taxonomic classification.</title>
        <authorList>
            <person name="Goeker M."/>
        </authorList>
    </citation>
    <scope>NUCLEOTIDE SEQUENCE [LARGE SCALE GENOMIC DNA]</scope>
    <source>
        <strain evidence="6 7">DSM 25964</strain>
    </source>
</reference>
<keyword evidence="3 5" id="KW-0949">S-adenosyl-L-methionine</keyword>
<dbReference type="InterPro" id="IPR003699">
    <property type="entry name" value="QueA"/>
</dbReference>
<evidence type="ECO:0000256" key="4">
    <source>
        <dbReference type="ARBA" id="ARBA00022785"/>
    </source>
</evidence>
<evidence type="ECO:0000256" key="5">
    <source>
        <dbReference type="HAMAP-Rule" id="MF_00113"/>
    </source>
</evidence>
<dbReference type="GO" id="GO:0051075">
    <property type="term" value="F:S-adenosylmethionine:tRNA ribosyltransferase-isomerase activity"/>
    <property type="evidence" value="ECO:0007669"/>
    <property type="project" value="UniProtKB-EC"/>
</dbReference>
<dbReference type="PANTHER" id="PTHR30307">
    <property type="entry name" value="S-ADENOSYLMETHIONINE:TRNA RIBOSYLTRANSFERASE-ISOMERASE"/>
    <property type="match status" value="1"/>
</dbReference>
<dbReference type="Pfam" id="PF02547">
    <property type="entry name" value="Queuosine_synth"/>
    <property type="match status" value="1"/>
</dbReference>
<name>A0A4R8M4Z8_9BACT</name>
<comment type="caution">
    <text evidence="6">The sequence shown here is derived from an EMBL/GenBank/DDBJ whole genome shotgun (WGS) entry which is preliminary data.</text>
</comment>
<dbReference type="Proteomes" id="UP000295066">
    <property type="component" value="Unassembled WGS sequence"/>
</dbReference>
<dbReference type="InterPro" id="IPR036100">
    <property type="entry name" value="QueA_sf"/>
</dbReference>
<evidence type="ECO:0000313" key="6">
    <source>
        <dbReference type="EMBL" id="TDY55381.1"/>
    </source>
</evidence>
<dbReference type="EMBL" id="SORI01000024">
    <property type="protein sequence ID" value="TDY55381.1"/>
    <property type="molecule type" value="Genomic_DNA"/>
</dbReference>